<dbReference type="SMART" id="SM00062">
    <property type="entry name" value="PBPb"/>
    <property type="match status" value="1"/>
</dbReference>
<sequence length="260" mass="29436">MMCMQKVWMLFLTLMLTVLSFASVSEPLPESDPWGQLIFVTEKYPPHNYVDDQGQLTGLSVEVILGAAKLAGSQLAPEHIEILPWARGYKMALNHKDTVLFTTSRKPEREALFQWIGPISKGSPSVLLARKTSEISIGSSSDLLNYRIGVIRGDSLQKRLEDLGVPSKMLVKSHSPEELAKLLNRREIDLWAHNPAGAEKILRQYGISPDKFESVYQFKFNDNYIAANKHISQEVITRVQKALDKFKATKEYQSILTKYQ</sequence>
<feature type="domain" description="Solute-binding protein family 3/N-terminal" evidence="2">
    <location>
        <begin position="36"/>
        <end position="260"/>
    </location>
</feature>
<evidence type="ECO:0000256" key="1">
    <source>
        <dbReference type="SAM" id="SignalP"/>
    </source>
</evidence>
<dbReference type="SUPFAM" id="SSF53850">
    <property type="entry name" value="Periplasmic binding protein-like II"/>
    <property type="match status" value="1"/>
</dbReference>
<evidence type="ECO:0000259" key="2">
    <source>
        <dbReference type="SMART" id="SM00062"/>
    </source>
</evidence>
<protein>
    <recommendedName>
        <fullName evidence="2">Solute-binding protein family 3/N-terminal domain-containing protein</fullName>
    </recommendedName>
</protein>
<reference evidence="3" key="1">
    <citation type="submission" date="2021-11" db="EMBL/GenBank/DDBJ databases">
        <authorList>
            <person name="Rodrigo-Torres L."/>
            <person name="Arahal R. D."/>
            <person name="Lucena T."/>
        </authorList>
    </citation>
    <scope>NUCLEOTIDE SEQUENCE</scope>
    <source>
        <strain evidence="3">CECT 7928</strain>
    </source>
</reference>
<dbReference type="EMBL" id="CAKLDM010000002">
    <property type="protein sequence ID" value="CAH0539471.1"/>
    <property type="molecule type" value="Genomic_DNA"/>
</dbReference>
<organism evidence="3 4">
    <name type="scientific">Vibrio marisflavi CECT 7928</name>
    <dbReference type="NCBI Taxonomy" id="634439"/>
    <lineage>
        <taxon>Bacteria</taxon>
        <taxon>Pseudomonadati</taxon>
        <taxon>Pseudomonadota</taxon>
        <taxon>Gammaproteobacteria</taxon>
        <taxon>Vibrionales</taxon>
        <taxon>Vibrionaceae</taxon>
        <taxon>Vibrio</taxon>
    </lineage>
</organism>
<feature type="chain" id="PRO_5045749950" description="Solute-binding protein family 3/N-terminal domain-containing protein" evidence="1">
    <location>
        <begin position="23"/>
        <end position="260"/>
    </location>
</feature>
<dbReference type="Gene3D" id="3.40.190.10">
    <property type="entry name" value="Periplasmic binding protein-like II"/>
    <property type="match status" value="2"/>
</dbReference>
<keyword evidence="4" id="KW-1185">Reference proteome</keyword>
<evidence type="ECO:0000313" key="4">
    <source>
        <dbReference type="Proteomes" id="UP000838748"/>
    </source>
</evidence>
<dbReference type="InterPro" id="IPR001638">
    <property type="entry name" value="Solute-binding_3/MltF_N"/>
</dbReference>
<keyword evidence="1" id="KW-0732">Signal</keyword>
<dbReference type="PANTHER" id="PTHR38834">
    <property type="entry name" value="PERIPLASMIC SUBSTRATE BINDING PROTEIN FAMILY 3"/>
    <property type="match status" value="1"/>
</dbReference>
<dbReference type="PANTHER" id="PTHR38834:SF3">
    <property type="entry name" value="SOLUTE-BINDING PROTEIN FAMILY 3_N-TERMINAL DOMAIN-CONTAINING PROTEIN"/>
    <property type="match status" value="1"/>
</dbReference>
<comment type="caution">
    <text evidence="3">The sequence shown here is derived from an EMBL/GenBank/DDBJ whole genome shotgun (WGS) entry which is preliminary data.</text>
</comment>
<name>A0ABN8E5M0_9VIBR</name>
<accession>A0ABN8E5M0</accession>
<proteinExistence type="predicted"/>
<feature type="signal peptide" evidence="1">
    <location>
        <begin position="1"/>
        <end position="22"/>
    </location>
</feature>
<gene>
    <name evidence="3" type="ORF">VMF7928_02171</name>
</gene>
<dbReference type="Proteomes" id="UP000838748">
    <property type="component" value="Unassembled WGS sequence"/>
</dbReference>
<dbReference type="Pfam" id="PF00497">
    <property type="entry name" value="SBP_bac_3"/>
    <property type="match status" value="1"/>
</dbReference>
<evidence type="ECO:0000313" key="3">
    <source>
        <dbReference type="EMBL" id="CAH0539471.1"/>
    </source>
</evidence>